<dbReference type="InterPro" id="IPR036291">
    <property type="entry name" value="NAD(P)-bd_dom_sf"/>
</dbReference>
<dbReference type="SUPFAM" id="SSF51735">
    <property type="entry name" value="NAD(P)-binding Rossmann-fold domains"/>
    <property type="match status" value="1"/>
</dbReference>
<proteinExistence type="inferred from homology"/>
<sequence length="332" mass="35366">MKWLVTGGAGFVGSNLIASILSERPDDRVVVLDNFSASAYDEFASAPPLAQAERLAPDAPVWDANRTLGVIEGDIRDMETVERATAGADIVVHLAANTGVGPSVENPRLDSEMNIGGTLNMLEGARAAGVKRFVFASSGAPAGLTEPPITETIAPRPASPYGASKLAGEAYCCAYAVAFGVPTVALRFSNIYGPRSWRKGSVVATFIRQAMAGEPITVNGDGTQTRDFIHIDDLTRAIRLAATTSGLSGELYQVATGCETSVNQLLALLQEKFEAAGLPAIKRRQGERAAADVQRNFADASKAAQELGWRPQKDLSEGLAETLDWFLHYRRD</sequence>
<name>A0A5J5GAW9_9RHOB</name>
<dbReference type="Pfam" id="PF01370">
    <property type="entry name" value="Epimerase"/>
    <property type="match status" value="1"/>
</dbReference>
<reference evidence="4 5" key="1">
    <citation type="submission" date="2019-09" db="EMBL/GenBank/DDBJ databases">
        <authorList>
            <person name="Park J.-S."/>
            <person name="Choi H.-J."/>
        </authorList>
    </citation>
    <scope>NUCLEOTIDE SEQUENCE [LARGE SCALE GENOMIC DNA]</scope>
    <source>
        <strain evidence="4 5">176SS1-4</strain>
    </source>
</reference>
<dbReference type="RefSeq" id="WP_150446834.1">
    <property type="nucleotide sequence ID" value="NZ_VYQE01000008.1"/>
</dbReference>
<evidence type="ECO:0000313" key="4">
    <source>
        <dbReference type="EMBL" id="KAA9005053.1"/>
    </source>
</evidence>
<dbReference type="PROSITE" id="PS00061">
    <property type="entry name" value="ADH_SHORT"/>
    <property type="match status" value="1"/>
</dbReference>
<comment type="pathway">
    <text evidence="1">Bacterial outer membrane biogenesis; LPS O-antigen biosynthesis.</text>
</comment>
<gene>
    <name evidence="4" type="ORF">F3S47_18665</name>
</gene>
<keyword evidence="5" id="KW-1185">Reference proteome</keyword>
<dbReference type="AlphaFoldDB" id="A0A5J5GAW9"/>
<dbReference type="PANTHER" id="PTHR43000">
    <property type="entry name" value="DTDP-D-GLUCOSE 4,6-DEHYDRATASE-RELATED"/>
    <property type="match status" value="1"/>
</dbReference>
<feature type="domain" description="NAD-dependent epimerase/dehydratase" evidence="3">
    <location>
        <begin position="3"/>
        <end position="255"/>
    </location>
</feature>
<dbReference type="InterPro" id="IPR020904">
    <property type="entry name" value="Sc_DH/Rdtase_CS"/>
</dbReference>
<dbReference type="Gene3D" id="3.40.50.720">
    <property type="entry name" value="NAD(P)-binding Rossmann-like Domain"/>
    <property type="match status" value="1"/>
</dbReference>
<comment type="similarity">
    <text evidence="2">Belongs to the NAD(P)-dependent epimerase/dehydratase family.</text>
</comment>
<evidence type="ECO:0000256" key="1">
    <source>
        <dbReference type="ARBA" id="ARBA00005125"/>
    </source>
</evidence>
<dbReference type="InterPro" id="IPR001509">
    <property type="entry name" value="Epimerase_deHydtase"/>
</dbReference>
<protein>
    <submittedName>
        <fullName evidence="4">NAD-dependent epimerase/dehydratase family protein</fullName>
    </submittedName>
</protein>
<evidence type="ECO:0000313" key="5">
    <source>
        <dbReference type="Proteomes" id="UP000326554"/>
    </source>
</evidence>
<accession>A0A5J5GAW9</accession>
<organism evidence="4 5">
    <name type="scientific">Histidinibacterium aquaticum</name>
    <dbReference type="NCBI Taxonomy" id="2613962"/>
    <lineage>
        <taxon>Bacteria</taxon>
        <taxon>Pseudomonadati</taxon>
        <taxon>Pseudomonadota</taxon>
        <taxon>Alphaproteobacteria</taxon>
        <taxon>Rhodobacterales</taxon>
        <taxon>Paracoccaceae</taxon>
        <taxon>Histidinibacterium</taxon>
    </lineage>
</organism>
<dbReference type="EMBL" id="VYQE01000008">
    <property type="protein sequence ID" value="KAA9005053.1"/>
    <property type="molecule type" value="Genomic_DNA"/>
</dbReference>
<comment type="caution">
    <text evidence="4">The sequence shown here is derived from an EMBL/GenBank/DDBJ whole genome shotgun (WGS) entry which is preliminary data.</text>
</comment>
<evidence type="ECO:0000259" key="3">
    <source>
        <dbReference type="Pfam" id="PF01370"/>
    </source>
</evidence>
<evidence type="ECO:0000256" key="2">
    <source>
        <dbReference type="ARBA" id="ARBA00007637"/>
    </source>
</evidence>
<dbReference type="Proteomes" id="UP000326554">
    <property type="component" value="Unassembled WGS sequence"/>
</dbReference>
<dbReference type="Gene3D" id="3.90.25.10">
    <property type="entry name" value="UDP-galactose 4-epimerase, domain 1"/>
    <property type="match status" value="1"/>
</dbReference>